<dbReference type="PANTHER" id="PTHR46910:SF40">
    <property type="entry name" value="ZN(II)2CYS6 TRANSCRIPTION FACTOR (EUROFUNG)"/>
    <property type="match status" value="1"/>
</dbReference>
<dbReference type="PANTHER" id="PTHR46910">
    <property type="entry name" value="TRANSCRIPTION FACTOR PDR1"/>
    <property type="match status" value="1"/>
</dbReference>
<sequence length="476" mass="53160">MSIFAVSSDSSNRPPSTTPKESIVEADIRQCLVPGGQSKCSTCIELDVQCTSVKPRKKRGPKNRYVQTLRDELDGRPQGRLLGLEDLAPTDIVQQLIDDWFGWIHPVAPILHRGRFMEQLADLPASSENVSTSFLLLVASIGAATVASLRRRRHLYINVTVESCLDFAERLGVWSPSAVITVERSIAMYNFGSALHHEHGIDSPLSHRLITEAAMSVKFLIHQSIVTLSFIDAQVLKRLYWLIYAGHCTSDMYGRQLLFLRQVQDQTSALIPLEVSDTRLLSPDSPSPADRVCGESSYVPGLNALSRLFLVWQSSQAIPVQSMENLQAHIERAHRVVNDLPPELSWKGSAQNGDFGFDVQTVNLKITQLHIRSNLLEQMNKIAKTEGLLITPHAIIEERHRVVDELLDILYHMPTEVFDANGYSIIPKIRDIDSALLDELRTGSHGRTLQASVNLDRLLAKLENLDLRPASAVPYF</sequence>
<evidence type="ECO:0000256" key="1">
    <source>
        <dbReference type="ARBA" id="ARBA00023242"/>
    </source>
</evidence>
<organism evidence="4 5">
    <name type="scientific">Ascochyta lentis</name>
    <dbReference type="NCBI Taxonomy" id="205686"/>
    <lineage>
        <taxon>Eukaryota</taxon>
        <taxon>Fungi</taxon>
        <taxon>Dikarya</taxon>
        <taxon>Ascomycota</taxon>
        <taxon>Pezizomycotina</taxon>
        <taxon>Dothideomycetes</taxon>
        <taxon>Pleosporomycetidae</taxon>
        <taxon>Pleosporales</taxon>
        <taxon>Pleosporineae</taxon>
        <taxon>Didymellaceae</taxon>
        <taxon>Ascochyta</taxon>
    </lineage>
</organism>
<feature type="compositionally biased region" description="Polar residues" evidence="2">
    <location>
        <begin position="1"/>
        <end position="20"/>
    </location>
</feature>
<gene>
    <name evidence="4" type="ORF">EKO04_006657</name>
</gene>
<dbReference type="AlphaFoldDB" id="A0A8H7J548"/>
<dbReference type="EMBL" id="RZGK01000011">
    <property type="protein sequence ID" value="KAF9695523.1"/>
    <property type="molecule type" value="Genomic_DNA"/>
</dbReference>
<dbReference type="Pfam" id="PF04082">
    <property type="entry name" value="Fungal_trans"/>
    <property type="match status" value="1"/>
</dbReference>
<name>A0A8H7J548_9PLEO</name>
<reference evidence="4" key="2">
    <citation type="submission" date="2020-09" db="EMBL/GenBank/DDBJ databases">
        <title>Reference genome assembly for Australian Ascochyta lentis isolate Al4.</title>
        <authorList>
            <person name="Lee R.C."/>
            <person name="Farfan-Caceres L.M."/>
            <person name="Debler J.W."/>
            <person name="Williams A.H."/>
            <person name="Henares B.M."/>
        </authorList>
    </citation>
    <scope>NUCLEOTIDE SEQUENCE</scope>
    <source>
        <strain evidence="4">Al4</strain>
    </source>
</reference>
<dbReference type="Gene3D" id="4.10.240.10">
    <property type="entry name" value="Zn(2)-C6 fungal-type DNA-binding domain"/>
    <property type="match status" value="1"/>
</dbReference>
<dbReference type="OrthoDB" id="2534600at2759"/>
<reference evidence="4" key="1">
    <citation type="submission" date="2018-12" db="EMBL/GenBank/DDBJ databases">
        <authorList>
            <person name="Syme R.A."/>
            <person name="Farfan-Caceres L."/>
            <person name="Lichtenzveig J."/>
        </authorList>
    </citation>
    <scope>NUCLEOTIDE SEQUENCE</scope>
    <source>
        <strain evidence="4">Al4</strain>
    </source>
</reference>
<evidence type="ECO:0000313" key="4">
    <source>
        <dbReference type="EMBL" id="KAF9695523.1"/>
    </source>
</evidence>
<dbReference type="GO" id="GO:0003677">
    <property type="term" value="F:DNA binding"/>
    <property type="evidence" value="ECO:0007669"/>
    <property type="project" value="InterPro"/>
</dbReference>
<evidence type="ECO:0000259" key="3">
    <source>
        <dbReference type="Pfam" id="PF04082"/>
    </source>
</evidence>
<protein>
    <recommendedName>
        <fullName evidence="3">Xylanolytic transcriptional activator regulatory domain-containing protein</fullName>
    </recommendedName>
</protein>
<feature type="domain" description="Xylanolytic transcriptional activator regulatory" evidence="3">
    <location>
        <begin position="101"/>
        <end position="325"/>
    </location>
</feature>
<keyword evidence="5" id="KW-1185">Reference proteome</keyword>
<dbReference type="CDD" id="cd12148">
    <property type="entry name" value="fungal_TF_MHR"/>
    <property type="match status" value="1"/>
</dbReference>
<dbReference type="InterPro" id="IPR036864">
    <property type="entry name" value="Zn2-C6_fun-type_DNA-bd_sf"/>
</dbReference>
<dbReference type="Proteomes" id="UP000651452">
    <property type="component" value="Unassembled WGS sequence"/>
</dbReference>
<evidence type="ECO:0000313" key="5">
    <source>
        <dbReference type="Proteomes" id="UP000651452"/>
    </source>
</evidence>
<dbReference type="GO" id="GO:0008270">
    <property type="term" value="F:zinc ion binding"/>
    <property type="evidence" value="ECO:0007669"/>
    <property type="project" value="InterPro"/>
</dbReference>
<dbReference type="GO" id="GO:0000981">
    <property type="term" value="F:DNA-binding transcription factor activity, RNA polymerase II-specific"/>
    <property type="evidence" value="ECO:0007669"/>
    <property type="project" value="InterPro"/>
</dbReference>
<comment type="caution">
    <text evidence="4">The sequence shown here is derived from an EMBL/GenBank/DDBJ whole genome shotgun (WGS) entry which is preliminary data.</text>
</comment>
<dbReference type="InterPro" id="IPR007219">
    <property type="entry name" value="XnlR_reg_dom"/>
</dbReference>
<keyword evidence="1" id="KW-0539">Nucleus</keyword>
<dbReference type="InterPro" id="IPR050987">
    <property type="entry name" value="AtrR-like"/>
</dbReference>
<proteinExistence type="predicted"/>
<accession>A0A8H7J548</accession>
<evidence type="ECO:0000256" key="2">
    <source>
        <dbReference type="SAM" id="MobiDB-lite"/>
    </source>
</evidence>
<dbReference type="GO" id="GO:0006351">
    <property type="term" value="P:DNA-templated transcription"/>
    <property type="evidence" value="ECO:0007669"/>
    <property type="project" value="InterPro"/>
</dbReference>
<feature type="region of interest" description="Disordered" evidence="2">
    <location>
        <begin position="1"/>
        <end position="21"/>
    </location>
</feature>